<accession>A0A5B8XSM0</accession>
<dbReference type="CDD" id="cd00130">
    <property type="entry name" value="PAS"/>
    <property type="match status" value="1"/>
</dbReference>
<dbReference type="SUPFAM" id="SSF55785">
    <property type="entry name" value="PYP-like sensor domain (PAS domain)"/>
    <property type="match status" value="1"/>
</dbReference>
<dbReference type="PROSITE" id="PS50113">
    <property type="entry name" value="PAC"/>
    <property type="match status" value="1"/>
</dbReference>
<dbReference type="CDD" id="cd00082">
    <property type="entry name" value="HisKA"/>
    <property type="match status" value="1"/>
</dbReference>
<reference evidence="14 15" key="1">
    <citation type="submission" date="2019-08" db="EMBL/GenBank/DDBJ databases">
        <authorList>
            <person name="Liang Q."/>
        </authorList>
    </citation>
    <scope>NUCLEOTIDE SEQUENCE [LARGE SCALE GENOMIC DNA]</scope>
    <source>
        <strain evidence="14 15">V1718</strain>
    </source>
</reference>
<dbReference type="EMBL" id="CP042467">
    <property type="protein sequence ID" value="QED28515.1"/>
    <property type="molecule type" value="Genomic_DNA"/>
</dbReference>
<evidence type="ECO:0000259" key="13">
    <source>
        <dbReference type="PROSITE" id="PS50113"/>
    </source>
</evidence>
<dbReference type="GO" id="GO:0000155">
    <property type="term" value="F:phosphorelay sensor kinase activity"/>
    <property type="evidence" value="ECO:0007669"/>
    <property type="project" value="InterPro"/>
</dbReference>
<feature type="domain" description="PAC" evidence="13">
    <location>
        <begin position="96"/>
        <end position="148"/>
    </location>
</feature>
<dbReference type="InterPro" id="IPR036097">
    <property type="entry name" value="HisK_dim/P_sf"/>
</dbReference>
<dbReference type="InterPro" id="IPR036890">
    <property type="entry name" value="HATPase_C_sf"/>
</dbReference>
<keyword evidence="8" id="KW-0902">Two-component regulatory system</keyword>
<keyword evidence="7" id="KW-0067">ATP-binding</keyword>
<dbReference type="AlphaFoldDB" id="A0A5B8XSM0"/>
<dbReference type="SUPFAM" id="SSF47384">
    <property type="entry name" value="Homodimeric domain of signal transducing histidine kinase"/>
    <property type="match status" value="1"/>
</dbReference>
<evidence type="ECO:0000256" key="7">
    <source>
        <dbReference type="ARBA" id="ARBA00022840"/>
    </source>
</evidence>
<evidence type="ECO:0000313" key="14">
    <source>
        <dbReference type="EMBL" id="QED28515.1"/>
    </source>
</evidence>
<feature type="modified residue" description="4-aspartylphosphate" evidence="9">
    <location>
        <position position="455"/>
    </location>
</feature>
<evidence type="ECO:0000256" key="3">
    <source>
        <dbReference type="ARBA" id="ARBA00022553"/>
    </source>
</evidence>
<dbReference type="InterPro" id="IPR001610">
    <property type="entry name" value="PAC"/>
</dbReference>
<dbReference type="InterPro" id="IPR000700">
    <property type="entry name" value="PAS-assoc_C"/>
</dbReference>
<dbReference type="Gene3D" id="1.10.287.130">
    <property type="match status" value="1"/>
</dbReference>
<dbReference type="Pfam" id="PF00072">
    <property type="entry name" value="Response_reg"/>
    <property type="match status" value="1"/>
</dbReference>
<organism evidence="14 15">
    <name type="scientific">Microvenator marinus</name>
    <dbReference type="NCBI Taxonomy" id="2600177"/>
    <lineage>
        <taxon>Bacteria</taxon>
        <taxon>Deltaproteobacteria</taxon>
        <taxon>Bradymonadales</taxon>
        <taxon>Microvenatoraceae</taxon>
        <taxon>Microvenator</taxon>
    </lineage>
</organism>
<dbReference type="InterPro" id="IPR004358">
    <property type="entry name" value="Sig_transdc_His_kin-like_C"/>
</dbReference>
<dbReference type="Gene3D" id="3.30.565.10">
    <property type="entry name" value="Histidine kinase-like ATPase, C-terminal domain"/>
    <property type="match status" value="1"/>
</dbReference>
<dbReference type="SMART" id="SM00448">
    <property type="entry name" value="REC"/>
    <property type="match status" value="1"/>
</dbReference>
<dbReference type="NCBIfam" id="TIGR00229">
    <property type="entry name" value="sensory_box"/>
    <property type="match status" value="1"/>
</dbReference>
<dbReference type="Pfam" id="PF00512">
    <property type="entry name" value="HisKA"/>
    <property type="match status" value="1"/>
</dbReference>
<proteinExistence type="predicted"/>
<dbReference type="PANTHER" id="PTHR43065:SF46">
    <property type="entry name" value="C4-DICARBOXYLATE TRANSPORT SENSOR PROTEIN DCTB"/>
    <property type="match status" value="1"/>
</dbReference>
<name>A0A5B8XSM0_9DELT</name>
<dbReference type="Gene3D" id="3.40.50.2300">
    <property type="match status" value="1"/>
</dbReference>
<feature type="domain" description="Response regulatory" evidence="11">
    <location>
        <begin position="404"/>
        <end position="518"/>
    </location>
</feature>
<feature type="domain" description="Histidine kinase" evidence="10">
    <location>
        <begin position="161"/>
        <end position="383"/>
    </location>
</feature>
<dbReference type="InterPro" id="IPR005467">
    <property type="entry name" value="His_kinase_dom"/>
</dbReference>
<dbReference type="PROSITE" id="PS50109">
    <property type="entry name" value="HIS_KIN"/>
    <property type="match status" value="1"/>
</dbReference>
<evidence type="ECO:0000256" key="4">
    <source>
        <dbReference type="ARBA" id="ARBA00022679"/>
    </source>
</evidence>
<dbReference type="InterPro" id="IPR011006">
    <property type="entry name" value="CheY-like_superfamily"/>
</dbReference>
<dbReference type="Gene3D" id="3.30.450.20">
    <property type="entry name" value="PAS domain"/>
    <property type="match status" value="1"/>
</dbReference>
<dbReference type="EC" id="2.7.13.3" evidence="2"/>
<evidence type="ECO:0000256" key="5">
    <source>
        <dbReference type="ARBA" id="ARBA00022741"/>
    </source>
</evidence>
<dbReference type="Pfam" id="PF02518">
    <property type="entry name" value="HATPase_c"/>
    <property type="match status" value="1"/>
</dbReference>
<dbReference type="GO" id="GO:0005524">
    <property type="term" value="F:ATP binding"/>
    <property type="evidence" value="ECO:0007669"/>
    <property type="project" value="UniProtKB-KW"/>
</dbReference>
<dbReference type="PANTHER" id="PTHR43065">
    <property type="entry name" value="SENSOR HISTIDINE KINASE"/>
    <property type="match status" value="1"/>
</dbReference>
<dbReference type="KEGG" id="bbae:FRD01_15000"/>
<dbReference type="SUPFAM" id="SSF55874">
    <property type="entry name" value="ATPase domain of HSP90 chaperone/DNA topoisomerase II/histidine kinase"/>
    <property type="match status" value="1"/>
</dbReference>
<evidence type="ECO:0000259" key="12">
    <source>
        <dbReference type="PROSITE" id="PS50112"/>
    </source>
</evidence>
<keyword evidence="4" id="KW-0808">Transferase</keyword>
<gene>
    <name evidence="14" type="ORF">FRD01_15000</name>
</gene>
<keyword evidence="3 9" id="KW-0597">Phosphoprotein</keyword>
<sequence length="519" mass="57478">MDLRPTIRPSASTISKCALPNSRRFSNASSDAIWDWDAESDTMWWNDEFVRTFGLLPDEDLSNYRSGQWFKRIHPEDIERIKNGIQAIYRGSQSRWSVEYRCLKSDGTYASVVDRALIIRNTEGEIQRVVGGVSDRTRQKELEEQLLRSQRLESVGTLAGGVAHDLNNIFTPIVFSTQLMQEVESLDEMTRFAEVIESCAHRGTELVKQLLTFARGTPGAKVAIDMRDIVDDISKVIRETFPKSIELKVEVPEQTWRVEGDPSQLHQVLLNLVVNARDAMPQGGEITIAIENTDVDKLRAYFSVGLEAGAYIKLRVQDTGSGMAPDVAERIFEPFFTTKPPGKGTGLGLAATHTIVKNHEGEISVHSTQGRGTVFEVLLPVSDSTATDQPPTGEVFLPHGDGQLILVVDDEPPIREMLEHILKQHGYRVLTAANGAEALVHFADHLDQMTLVITDMAMPIMDGPSTIAAMRAINPRIPIIGSSGFTDAPATISELKLAGFMPKPYSIETLIHLVAKVLR</sequence>
<dbReference type="InterPro" id="IPR013655">
    <property type="entry name" value="PAS_fold_3"/>
</dbReference>
<dbReference type="SMART" id="SM00086">
    <property type="entry name" value="PAC"/>
    <property type="match status" value="1"/>
</dbReference>
<dbReference type="InterPro" id="IPR003661">
    <property type="entry name" value="HisK_dim/P_dom"/>
</dbReference>
<dbReference type="CDD" id="cd00156">
    <property type="entry name" value="REC"/>
    <property type="match status" value="1"/>
</dbReference>
<dbReference type="InterPro" id="IPR001789">
    <property type="entry name" value="Sig_transdc_resp-reg_receiver"/>
</dbReference>
<keyword evidence="15" id="KW-1185">Reference proteome</keyword>
<evidence type="ECO:0000256" key="6">
    <source>
        <dbReference type="ARBA" id="ARBA00022777"/>
    </source>
</evidence>
<evidence type="ECO:0000256" key="9">
    <source>
        <dbReference type="PROSITE-ProRule" id="PRU00169"/>
    </source>
</evidence>
<feature type="domain" description="PAS" evidence="12">
    <location>
        <begin position="27"/>
        <end position="92"/>
    </location>
</feature>
<evidence type="ECO:0000256" key="2">
    <source>
        <dbReference type="ARBA" id="ARBA00012438"/>
    </source>
</evidence>
<dbReference type="OrthoDB" id="5487437at2"/>
<dbReference type="SMART" id="SM00091">
    <property type="entry name" value="PAS"/>
    <property type="match status" value="1"/>
</dbReference>
<dbReference type="Pfam" id="PF08447">
    <property type="entry name" value="PAS_3"/>
    <property type="match status" value="1"/>
</dbReference>
<dbReference type="SUPFAM" id="SSF52172">
    <property type="entry name" value="CheY-like"/>
    <property type="match status" value="1"/>
</dbReference>
<evidence type="ECO:0000259" key="10">
    <source>
        <dbReference type="PROSITE" id="PS50109"/>
    </source>
</evidence>
<evidence type="ECO:0000259" key="11">
    <source>
        <dbReference type="PROSITE" id="PS50110"/>
    </source>
</evidence>
<dbReference type="PROSITE" id="PS50112">
    <property type="entry name" value="PAS"/>
    <property type="match status" value="1"/>
</dbReference>
<evidence type="ECO:0000256" key="8">
    <source>
        <dbReference type="ARBA" id="ARBA00023012"/>
    </source>
</evidence>
<dbReference type="PROSITE" id="PS50110">
    <property type="entry name" value="RESPONSE_REGULATORY"/>
    <property type="match status" value="1"/>
</dbReference>
<keyword evidence="5" id="KW-0547">Nucleotide-binding</keyword>
<dbReference type="SMART" id="SM00388">
    <property type="entry name" value="HisKA"/>
    <property type="match status" value="1"/>
</dbReference>
<dbReference type="InterPro" id="IPR003594">
    <property type="entry name" value="HATPase_dom"/>
</dbReference>
<dbReference type="InterPro" id="IPR035965">
    <property type="entry name" value="PAS-like_dom_sf"/>
</dbReference>
<dbReference type="SMART" id="SM00387">
    <property type="entry name" value="HATPase_c"/>
    <property type="match status" value="1"/>
</dbReference>
<evidence type="ECO:0000256" key="1">
    <source>
        <dbReference type="ARBA" id="ARBA00000085"/>
    </source>
</evidence>
<keyword evidence="6" id="KW-0418">Kinase</keyword>
<dbReference type="PRINTS" id="PR00344">
    <property type="entry name" value="BCTRLSENSOR"/>
</dbReference>
<comment type="catalytic activity">
    <reaction evidence="1">
        <text>ATP + protein L-histidine = ADP + protein N-phospho-L-histidine.</text>
        <dbReference type="EC" id="2.7.13.3"/>
    </reaction>
</comment>
<evidence type="ECO:0000313" key="15">
    <source>
        <dbReference type="Proteomes" id="UP000321595"/>
    </source>
</evidence>
<dbReference type="InterPro" id="IPR000014">
    <property type="entry name" value="PAS"/>
</dbReference>
<dbReference type="Proteomes" id="UP000321595">
    <property type="component" value="Chromosome"/>
</dbReference>
<protein>
    <recommendedName>
        <fullName evidence="2">histidine kinase</fullName>
        <ecNumber evidence="2">2.7.13.3</ecNumber>
    </recommendedName>
</protein>